<keyword evidence="5" id="KW-1185">Reference proteome</keyword>
<organism evidence="4 5">
    <name type="scientific">Cotesia glomerata</name>
    <name type="common">Lepidopteran parasitic wasp</name>
    <name type="synonym">Apanteles glomeratus</name>
    <dbReference type="NCBI Taxonomy" id="32391"/>
    <lineage>
        <taxon>Eukaryota</taxon>
        <taxon>Metazoa</taxon>
        <taxon>Ecdysozoa</taxon>
        <taxon>Arthropoda</taxon>
        <taxon>Hexapoda</taxon>
        <taxon>Insecta</taxon>
        <taxon>Pterygota</taxon>
        <taxon>Neoptera</taxon>
        <taxon>Endopterygota</taxon>
        <taxon>Hymenoptera</taxon>
        <taxon>Apocrita</taxon>
        <taxon>Ichneumonoidea</taxon>
        <taxon>Braconidae</taxon>
        <taxon>Microgastrinae</taxon>
        <taxon>Cotesia</taxon>
    </lineage>
</organism>
<reference evidence="4 5" key="1">
    <citation type="journal article" date="2021" name="J. Hered.">
        <title>A chromosome-level genome assembly of the parasitoid wasp, Cotesia glomerata (Hymenoptera: Braconidae).</title>
        <authorList>
            <person name="Pinto B.J."/>
            <person name="Weis J.J."/>
            <person name="Gamble T."/>
            <person name="Ode P.J."/>
            <person name="Paul R."/>
            <person name="Zaspel J.M."/>
        </authorList>
    </citation>
    <scope>NUCLEOTIDE SEQUENCE [LARGE SCALE GENOMIC DNA]</scope>
    <source>
        <strain evidence="4">CgM1</strain>
    </source>
</reference>
<dbReference type="PANTHER" id="PTHR15830:SF10">
    <property type="entry name" value="TELOMERE LENGTH REGULATION PROTEIN TEL2 HOMOLOG"/>
    <property type="match status" value="1"/>
</dbReference>
<comment type="similarity">
    <text evidence="1">Belongs to the TEL2 family.</text>
</comment>
<dbReference type="AlphaFoldDB" id="A0AAV7ILI0"/>
<dbReference type="Gene3D" id="1.25.40.720">
    <property type="entry name" value="Telomere length regulation protein 2, C-terminal domain"/>
    <property type="match status" value="2"/>
</dbReference>
<dbReference type="Proteomes" id="UP000826195">
    <property type="component" value="Unassembled WGS sequence"/>
</dbReference>
<evidence type="ECO:0000313" key="5">
    <source>
        <dbReference type="Proteomes" id="UP000826195"/>
    </source>
</evidence>
<feature type="region of interest" description="Disordered" evidence="2">
    <location>
        <begin position="563"/>
        <end position="594"/>
    </location>
</feature>
<evidence type="ECO:0000256" key="2">
    <source>
        <dbReference type="SAM" id="MobiDB-lite"/>
    </source>
</evidence>
<dbReference type="GO" id="GO:0042162">
    <property type="term" value="F:telomeric DNA binding"/>
    <property type="evidence" value="ECO:0007669"/>
    <property type="project" value="TreeGrafter"/>
</dbReference>
<dbReference type="GO" id="GO:0051083">
    <property type="term" value="P:'de novo' cotranslational protein folding"/>
    <property type="evidence" value="ECO:0007669"/>
    <property type="project" value="TreeGrafter"/>
</dbReference>
<accession>A0AAV7ILI0</accession>
<dbReference type="InterPro" id="IPR019337">
    <property type="entry name" value="Telomere_length_regulation_dom"/>
</dbReference>
<comment type="caution">
    <text evidence="4">The sequence shown here is derived from an EMBL/GenBank/DDBJ whole genome shotgun (WGS) entry which is preliminary data.</text>
</comment>
<gene>
    <name evidence="4" type="ORF">KQX54_014532</name>
</gene>
<evidence type="ECO:0000259" key="3">
    <source>
        <dbReference type="Pfam" id="PF10193"/>
    </source>
</evidence>
<dbReference type="EMBL" id="JAHXZJ010001492">
    <property type="protein sequence ID" value="KAH0552729.1"/>
    <property type="molecule type" value="Genomic_DNA"/>
</dbReference>
<sequence length="968" mass="110474">KMEAQNLLTILSNLELVTSATTLKTISTNIKAYLTPFSTVTPQTIPNLPKVDGFIHSKIIEHTLNLLLKCPDQSLISLAHNLIQGPAYPMINESLQVIIEKLKTSSEPFTSLLITLLEELTSSDTLYLSLVTACSPVPRTAIEQSEFLENWRVFSQLLVSLPTLLANKTLGKVPKCFKLNNYAQIITYNISRAVKLLNKLQNELNISPNVELISSLISKSIYSLGSFNFSALVDIFSSWSLKNSLNINEFIYKILENLERSAVEPFATLLLKQTNNPSDIETILRDSLRIDQWRYVLTTKIPLLSFQESEQLIKNLVFYLSSSIHENRPLVALVFKLLDIWGDRSALNHCSVEHHEYISKFILISIKKLQNQLTNAEKEQLQRLLFEGTSVHLESMLLEVRILGMITGELVLEILNEKGPKLKYEYPEHQLVDKFRNLATNDIVASCFTDGDEILENLSLVFMKEDDKAANKDIIKVNSKESGNLGLVFMKEDDEVVNKDRIKVNSKEEIEKIVDKEEELDSDDDKALNKNKTKVNSKEIKKLGLVSMKKDDKAFNKDRIKVNSKENKDEMEKSVDKEEELDSDDDLEPYDLSNDTPVIEKLKPAYLRDLRDNLITHQANKDPDIFSESMKVAEELILKQLPSDDKSLGLELLRILMTLKEEVYTADFYKLKFRACVGIVLVYPKEAAEFLCASFHASMGEFSISDRIFFLSVLAEGARRLSRIEVKLEDDKYDKNGDKEVKEVRNGKKKKNCNISLIIERKKNETLYDEDFEVVEEEENRGWEEIVQKRIESKTRRFAHESKRVKGFANKFNDVATGFFYPLLFGVMQKRAYLYKLPDQFVDTDNILLVEFLKTLSVIMVAAENCVAAGKIARDLMELVWTLRFHEEAKVRLCVIENIAAVIVTLKKENLGRDTVELMLEFRSWLVDLALDSVRGDPNANCRNLARNVVALIDSVVGESFKEVQGAF</sequence>
<dbReference type="InterPro" id="IPR051970">
    <property type="entry name" value="TEL2_Regulation"/>
</dbReference>
<evidence type="ECO:0000313" key="4">
    <source>
        <dbReference type="EMBL" id="KAH0552729.1"/>
    </source>
</evidence>
<name>A0AAV7ILI0_COTGL</name>
<dbReference type="Pfam" id="PF10193">
    <property type="entry name" value="Telomere_reg-2"/>
    <property type="match status" value="1"/>
</dbReference>
<dbReference type="InterPro" id="IPR038528">
    <property type="entry name" value="TEL2_C_sf"/>
</dbReference>
<feature type="compositionally biased region" description="Acidic residues" evidence="2">
    <location>
        <begin position="577"/>
        <end position="589"/>
    </location>
</feature>
<dbReference type="GO" id="GO:0005829">
    <property type="term" value="C:cytosol"/>
    <property type="evidence" value="ECO:0007669"/>
    <property type="project" value="TreeGrafter"/>
</dbReference>
<protein>
    <recommendedName>
        <fullName evidence="3">Telomere length regulation protein conserved domain-containing protein</fullName>
    </recommendedName>
</protein>
<dbReference type="PANTHER" id="PTHR15830">
    <property type="entry name" value="TELOMERE LENGTH REGULATION PROTEIN TEL2 FAMILY MEMBER"/>
    <property type="match status" value="1"/>
</dbReference>
<feature type="domain" description="Telomere length regulation protein conserved" evidence="3">
    <location>
        <begin position="604"/>
        <end position="718"/>
    </location>
</feature>
<evidence type="ECO:0000256" key="1">
    <source>
        <dbReference type="ARBA" id="ARBA00006133"/>
    </source>
</evidence>
<feature type="compositionally biased region" description="Basic and acidic residues" evidence="2">
    <location>
        <begin position="563"/>
        <end position="576"/>
    </location>
</feature>
<feature type="non-terminal residue" evidence="4">
    <location>
        <position position="1"/>
    </location>
</feature>
<dbReference type="GO" id="GO:0051879">
    <property type="term" value="F:Hsp90 protein binding"/>
    <property type="evidence" value="ECO:0007669"/>
    <property type="project" value="TreeGrafter"/>
</dbReference>
<proteinExistence type="inferred from homology"/>